<gene>
    <name evidence="2" type="ORF">PN451_13910</name>
</gene>
<reference evidence="2 3" key="1">
    <citation type="submission" date="2023-01" db="EMBL/GenBank/DDBJ databases">
        <title>Genomes from the Australian National Cyanobacteria Reference Collection.</title>
        <authorList>
            <person name="Willis A."/>
            <person name="Lee E.M.F."/>
        </authorList>
    </citation>
    <scope>NUCLEOTIDE SEQUENCE [LARGE SCALE GENOMIC DNA]</scope>
    <source>
        <strain evidence="2 3">CS-1226</strain>
    </source>
</reference>
<dbReference type="InterPro" id="IPR029060">
    <property type="entry name" value="PIN-like_dom_sf"/>
</dbReference>
<dbReference type="EMBL" id="JAQMUC010000078">
    <property type="protein sequence ID" value="MDB9536905.1"/>
    <property type="molecule type" value="Genomic_DNA"/>
</dbReference>
<evidence type="ECO:0000313" key="3">
    <source>
        <dbReference type="Proteomes" id="UP001211249"/>
    </source>
</evidence>
<feature type="domain" description="PIN" evidence="1">
    <location>
        <begin position="6"/>
        <end position="53"/>
    </location>
</feature>
<accession>A0ABT5AI13</accession>
<keyword evidence="3" id="KW-1185">Reference proteome</keyword>
<proteinExistence type="predicted"/>
<organism evidence="2 3">
    <name type="scientific">Dolichospermum planctonicum CS-1226</name>
    <dbReference type="NCBI Taxonomy" id="3021751"/>
    <lineage>
        <taxon>Bacteria</taxon>
        <taxon>Bacillati</taxon>
        <taxon>Cyanobacteriota</taxon>
        <taxon>Cyanophyceae</taxon>
        <taxon>Nostocales</taxon>
        <taxon>Aphanizomenonaceae</taxon>
        <taxon>Dolichospermum</taxon>
        <taxon>Dolichospermum planctonicum</taxon>
    </lineage>
</organism>
<dbReference type="Pfam" id="PF13470">
    <property type="entry name" value="PIN_3"/>
    <property type="match status" value="1"/>
</dbReference>
<dbReference type="Gene3D" id="3.40.50.1010">
    <property type="entry name" value="5'-nuclease"/>
    <property type="match status" value="1"/>
</dbReference>
<dbReference type="SUPFAM" id="SSF88723">
    <property type="entry name" value="PIN domain-like"/>
    <property type="match status" value="1"/>
</dbReference>
<protein>
    <recommendedName>
        <fullName evidence="1">PIN domain-containing protein</fullName>
    </recommendedName>
</protein>
<dbReference type="RefSeq" id="WP_271796646.1">
    <property type="nucleotide sequence ID" value="NZ_JAQMUC010000078.1"/>
</dbReference>
<name>A0ABT5AI13_9CYAN</name>
<dbReference type="Proteomes" id="UP001211249">
    <property type="component" value="Unassembled WGS sequence"/>
</dbReference>
<evidence type="ECO:0000313" key="2">
    <source>
        <dbReference type="EMBL" id="MDB9536905.1"/>
    </source>
</evidence>
<comment type="caution">
    <text evidence="2">The sequence shown here is derived from an EMBL/GenBank/DDBJ whole genome shotgun (WGS) entry which is preliminary data.</text>
</comment>
<sequence>MNNLPKYVLDTNIIVSALLFKKSQPRQALDKARHEGNILMSEAIWQEIIDVYSTNRKAIA</sequence>
<evidence type="ECO:0000259" key="1">
    <source>
        <dbReference type="Pfam" id="PF13470"/>
    </source>
</evidence>
<dbReference type="InterPro" id="IPR002716">
    <property type="entry name" value="PIN_dom"/>
</dbReference>